<evidence type="ECO:0000313" key="1">
    <source>
        <dbReference type="EMBL" id="MDS0259042.1"/>
    </source>
</evidence>
<organism evidence="1 2">
    <name type="scientific">Haloarcula saliterrae</name>
    <dbReference type="NCBI Taxonomy" id="2950534"/>
    <lineage>
        <taxon>Archaea</taxon>
        <taxon>Methanobacteriati</taxon>
        <taxon>Methanobacteriota</taxon>
        <taxon>Stenosarchaea group</taxon>
        <taxon>Halobacteria</taxon>
        <taxon>Halobacteriales</taxon>
        <taxon>Haloarculaceae</taxon>
        <taxon>Haloarcula</taxon>
    </lineage>
</organism>
<dbReference type="Proteomes" id="UP001259659">
    <property type="component" value="Unassembled WGS sequence"/>
</dbReference>
<keyword evidence="2" id="KW-1185">Reference proteome</keyword>
<proteinExistence type="predicted"/>
<reference evidence="1 2" key="1">
    <citation type="submission" date="2022-06" db="EMBL/GenBank/DDBJ databases">
        <title>Haloarcula sp. a new haloarchaeum isolate from saline soil.</title>
        <authorList>
            <person name="Strakova D."/>
            <person name="Galisteo C."/>
            <person name="Sanchez-Porro C."/>
            <person name="Ventosa A."/>
        </authorList>
    </citation>
    <scope>NUCLEOTIDE SEQUENCE [LARGE SCALE GENOMIC DNA]</scope>
    <source>
        <strain evidence="1 2">S1CR25-12</strain>
    </source>
</reference>
<gene>
    <name evidence="1" type="ORF">NDI56_06515</name>
</gene>
<accession>A0ABU2FA25</accession>
<dbReference type="RefSeq" id="WP_310918631.1">
    <property type="nucleotide sequence ID" value="NZ_JAMQON010000001.1"/>
</dbReference>
<sequence length="205" mass="23697">MGFQDWKWIGETEYFQQSEEKAYQGDLSLRIDRQRDYRTENMAVLKQSIDDEPSEARLETHFYSDGGVNSFGMVFRWQNEDNFYAVDGRTLTSGGRTQNIGLYKKINGQDNNITRIGGQNTHPDDDTWTQFRCTAFITEGDLHVRPEFRSPSGEWARYNDDKDLIDPDPELEDGGGVGMVFYNPSSAARGTDSFYLDQTRIYYDQ</sequence>
<dbReference type="EMBL" id="JAMQON010000001">
    <property type="protein sequence ID" value="MDS0259042.1"/>
    <property type="molecule type" value="Genomic_DNA"/>
</dbReference>
<evidence type="ECO:0000313" key="2">
    <source>
        <dbReference type="Proteomes" id="UP001259659"/>
    </source>
</evidence>
<name>A0ABU2FA25_9EURY</name>
<comment type="caution">
    <text evidence="1">The sequence shown here is derived from an EMBL/GenBank/DDBJ whole genome shotgun (WGS) entry which is preliminary data.</text>
</comment>
<protein>
    <submittedName>
        <fullName evidence="1">Uncharacterized protein</fullName>
    </submittedName>
</protein>